<dbReference type="GO" id="GO:0008821">
    <property type="term" value="F:crossover junction DNA endonuclease activity"/>
    <property type="evidence" value="ECO:0007669"/>
    <property type="project" value="UniProtKB-EC"/>
</dbReference>
<keyword evidence="6 13" id="KW-0227">DNA damage</keyword>
<keyword evidence="15" id="KW-1185">Reference proteome</keyword>
<evidence type="ECO:0000256" key="8">
    <source>
        <dbReference type="ARBA" id="ARBA00022842"/>
    </source>
</evidence>
<dbReference type="SUPFAM" id="SSF52980">
    <property type="entry name" value="Restriction endonuclease-like"/>
    <property type="match status" value="1"/>
</dbReference>
<evidence type="ECO:0000256" key="9">
    <source>
        <dbReference type="ARBA" id="ARBA00023172"/>
    </source>
</evidence>
<evidence type="ECO:0000256" key="2">
    <source>
        <dbReference type="ARBA" id="ARBA00022490"/>
    </source>
</evidence>
<feature type="binding site" evidence="13">
    <location>
        <position position="91"/>
    </location>
    <ligand>
        <name>Mg(2+)</name>
        <dbReference type="ChEBI" id="CHEBI:18420"/>
    </ligand>
</feature>
<feature type="binding site" evidence="13">
    <location>
        <position position="73"/>
    </location>
    <ligand>
        <name>Mg(2+)</name>
        <dbReference type="ChEBI" id="CHEBI:18420"/>
    </ligand>
</feature>
<evidence type="ECO:0000256" key="12">
    <source>
        <dbReference type="ARBA" id="ARBA00029523"/>
    </source>
</evidence>
<dbReference type="AlphaFoldDB" id="A0A1I5N883"/>
<dbReference type="InterPro" id="IPR004612">
    <property type="entry name" value="Resolv_RecU"/>
</dbReference>
<dbReference type="OrthoDB" id="9783592at2"/>
<dbReference type="GO" id="GO:0000287">
    <property type="term" value="F:magnesium ion binding"/>
    <property type="evidence" value="ECO:0007669"/>
    <property type="project" value="UniProtKB-UniRule"/>
</dbReference>
<name>A0A1I5N883_9BACI</name>
<keyword evidence="5 13" id="KW-0255">Endonuclease</keyword>
<dbReference type="STRING" id="1884432.SAMN05518683_10336"/>
<dbReference type="RefSeq" id="WP_093335201.1">
    <property type="nucleotide sequence ID" value="NZ_FOXD01000003.1"/>
</dbReference>
<comment type="function">
    <text evidence="13">Endonuclease that resolves Holliday junction intermediates in genetic recombination. Cleaves mobile four-strand junctions by introducing symmetrical nicks in paired strands. Promotes annealing of linear ssDNA with homologous dsDNA. Required for DNA repair, homologous recombination and chromosome segregation.</text>
</comment>
<evidence type="ECO:0000256" key="4">
    <source>
        <dbReference type="ARBA" id="ARBA00022723"/>
    </source>
</evidence>
<dbReference type="CDD" id="cd22354">
    <property type="entry name" value="RecU-like"/>
    <property type="match status" value="1"/>
</dbReference>
<evidence type="ECO:0000256" key="5">
    <source>
        <dbReference type="ARBA" id="ARBA00022759"/>
    </source>
</evidence>
<dbReference type="InterPro" id="IPR011335">
    <property type="entry name" value="Restrct_endonuc-II-like"/>
</dbReference>
<evidence type="ECO:0000313" key="15">
    <source>
        <dbReference type="Proteomes" id="UP000198892"/>
    </source>
</evidence>
<reference evidence="15" key="1">
    <citation type="submission" date="2016-10" db="EMBL/GenBank/DDBJ databases">
        <authorList>
            <person name="Varghese N."/>
            <person name="Submissions S."/>
        </authorList>
    </citation>
    <scope>NUCLEOTIDE SEQUENCE [LARGE SCALE GENOMIC DNA]</scope>
    <source>
        <strain evidence="15">S7</strain>
    </source>
</reference>
<evidence type="ECO:0000256" key="13">
    <source>
        <dbReference type="HAMAP-Rule" id="MF_00130"/>
    </source>
</evidence>
<dbReference type="Pfam" id="PF03838">
    <property type="entry name" value="RecU"/>
    <property type="match status" value="1"/>
</dbReference>
<evidence type="ECO:0000256" key="7">
    <source>
        <dbReference type="ARBA" id="ARBA00022801"/>
    </source>
</evidence>
<accession>A0A1I5N883</accession>
<evidence type="ECO:0000256" key="11">
    <source>
        <dbReference type="ARBA" id="ARBA00023447"/>
    </source>
</evidence>
<dbReference type="Proteomes" id="UP000198892">
    <property type="component" value="Unassembled WGS sequence"/>
</dbReference>
<feature type="site" description="Transition state stabilizer" evidence="13">
    <location>
        <position position="75"/>
    </location>
</feature>
<proteinExistence type="inferred from homology"/>
<comment type="caution">
    <text evidence="13">Lacks conserved residue(s) required for the propagation of feature annotation.</text>
</comment>
<keyword evidence="3 13" id="KW-0540">Nuclease</keyword>
<protein>
    <recommendedName>
        <fullName evidence="12 13">Holliday junction resolvase RecU</fullName>
        <ecNumber evidence="13">3.1.21.10</ecNumber>
    </recommendedName>
    <alternativeName>
        <fullName evidence="13">Recombination protein U homolog</fullName>
    </alternativeName>
</protein>
<comment type="cofactor">
    <cofactor evidence="13">
        <name>Mg(2+)</name>
        <dbReference type="ChEBI" id="CHEBI:18420"/>
    </cofactor>
    <text evidence="13">Binds 1 Mg(2+) ion per subunit.</text>
</comment>
<evidence type="ECO:0000256" key="1">
    <source>
        <dbReference type="ARBA" id="ARBA00004496"/>
    </source>
</evidence>
<organism evidence="14 15">
    <name type="scientific">Salibacterium halotolerans</name>
    <dbReference type="NCBI Taxonomy" id="1884432"/>
    <lineage>
        <taxon>Bacteria</taxon>
        <taxon>Bacillati</taxon>
        <taxon>Bacillota</taxon>
        <taxon>Bacilli</taxon>
        <taxon>Bacillales</taxon>
        <taxon>Bacillaceae</taxon>
    </lineage>
</organism>
<evidence type="ECO:0000256" key="10">
    <source>
        <dbReference type="ARBA" id="ARBA00023204"/>
    </source>
</evidence>
<keyword evidence="4 13" id="KW-0479">Metal-binding</keyword>
<dbReference type="PIRSF" id="PIRSF037785">
    <property type="entry name" value="RecU"/>
    <property type="match status" value="1"/>
</dbReference>
<comment type="subcellular location">
    <subcellularLocation>
        <location evidence="1 13">Cytoplasm</location>
    </subcellularLocation>
</comment>
<keyword evidence="10 13" id="KW-0234">DNA repair</keyword>
<dbReference type="InterPro" id="IPR011856">
    <property type="entry name" value="tRNA_endonuc-like_dom_sf"/>
</dbReference>
<comment type="catalytic activity">
    <reaction evidence="13">
        <text>Endonucleolytic cleavage at a junction such as a reciprocal single-stranded crossover between two homologous DNA duplexes (Holliday junction).</text>
        <dbReference type="EC" id="3.1.21.10"/>
    </reaction>
</comment>
<dbReference type="GO" id="GO:0007059">
    <property type="term" value="P:chromosome segregation"/>
    <property type="evidence" value="ECO:0007669"/>
    <property type="project" value="UniProtKB-UniRule"/>
</dbReference>
<dbReference type="GO" id="GO:0005737">
    <property type="term" value="C:cytoplasm"/>
    <property type="evidence" value="ECO:0007669"/>
    <property type="project" value="UniProtKB-SubCell"/>
</dbReference>
<comment type="similarity">
    <text evidence="11 13">Belongs to the RecU family.</text>
</comment>
<keyword evidence="9 13" id="KW-0233">DNA recombination</keyword>
<sequence>MKQTQGNRGMGFENLVNTANLQYKNKGIALISKRPTPVKVLQSKGTNIQKAVWEAKSSVDYSGVYNGKAVEFEAKSISGKRFDLKNIHDHQIQHLKNAEQHGATVFLLIDFRDTREVFFTPLSLITLAAKNAAQGGRKSIPIDDFQIYADLVRQGRGVPLDYLAVVDKHAEKVSSL</sequence>
<dbReference type="HAMAP" id="MF_00130">
    <property type="entry name" value="RecU"/>
    <property type="match status" value="1"/>
</dbReference>
<dbReference type="GO" id="GO:0006310">
    <property type="term" value="P:DNA recombination"/>
    <property type="evidence" value="ECO:0007669"/>
    <property type="project" value="UniProtKB-UniRule"/>
</dbReference>
<keyword evidence="2 13" id="KW-0963">Cytoplasm</keyword>
<keyword evidence="7 13" id="KW-0378">Hydrolase</keyword>
<feature type="binding site" evidence="13">
    <location>
        <position position="60"/>
    </location>
    <ligand>
        <name>Mg(2+)</name>
        <dbReference type="ChEBI" id="CHEBI:18420"/>
    </ligand>
</feature>
<evidence type="ECO:0000313" key="14">
    <source>
        <dbReference type="EMBL" id="SFP18059.1"/>
    </source>
</evidence>
<dbReference type="EMBL" id="FOXD01000003">
    <property type="protein sequence ID" value="SFP18059.1"/>
    <property type="molecule type" value="Genomic_DNA"/>
</dbReference>
<dbReference type="GO" id="GO:0006281">
    <property type="term" value="P:DNA repair"/>
    <property type="evidence" value="ECO:0007669"/>
    <property type="project" value="UniProtKB-UniRule"/>
</dbReference>
<evidence type="ECO:0000256" key="3">
    <source>
        <dbReference type="ARBA" id="ARBA00022722"/>
    </source>
</evidence>
<dbReference type="GO" id="GO:0003676">
    <property type="term" value="F:nucleic acid binding"/>
    <property type="evidence" value="ECO:0007669"/>
    <property type="project" value="InterPro"/>
</dbReference>
<keyword evidence="8 13" id="KW-0460">Magnesium</keyword>
<dbReference type="Gene3D" id="3.40.1350.10">
    <property type="match status" value="1"/>
</dbReference>
<gene>
    <name evidence="13" type="primary">recU</name>
    <name evidence="14" type="ORF">SAMN05518683_10336</name>
</gene>
<dbReference type="EC" id="3.1.21.10" evidence="13"/>
<evidence type="ECO:0000256" key="6">
    <source>
        <dbReference type="ARBA" id="ARBA00022763"/>
    </source>
</evidence>